<dbReference type="WBParaSite" id="PEQ_0000573001-mRNA-1">
    <property type="protein sequence ID" value="PEQ_0000573001-mRNA-1"/>
    <property type="gene ID" value="PEQ_0000573001"/>
</dbReference>
<dbReference type="GO" id="GO:0018996">
    <property type="term" value="P:molting cycle, collagen and cuticulin-based cuticle"/>
    <property type="evidence" value="ECO:0007669"/>
    <property type="project" value="TreeGrafter"/>
</dbReference>
<sequence length="195" mass="22276">MLQPMNIASIMFLSREVEVRFLFLTTNGGKEKNTDRSVSFLASAESYVFRSFLKTIVLVITLGALHGLVFLPVLLTLFYSSDTNNKRRQIYAISRPPQTDPRCGASIDTRPFSNIGKADIYAQGNDFSGGGPTTAQLVYTKRECGQYATPRKWKFLLKFQLGFNKNISLWFQFDFSNFKHTEKENFYDDFISSKL</sequence>
<evidence type="ECO:0000313" key="3">
    <source>
        <dbReference type="WBParaSite" id="PEQ_0000573001-mRNA-1"/>
    </source>
</evidence>
<dbReference type="InterPro" id="IPR051697">
    <property type="entry name" value="Patched_domain-protein"/>
</dbReference>
<accession>A0A914RHD2</accession>
<dbReference type="PANTHER" id="PTHR10796">
    <property type="entry name" value="PATCHED-RELATED"/>
    <property type="match status" value="1"/>
</dbReference>
<evidence type="ECO:0000313" key="2">
    <source>
        <dbReference type="Proteomes" id="UP000887564"/>
    </source>
</evidence>
<keyword evidence="1" id="KW-1133">Transmembrane helix</keyword>
<dbReference type="Proteomes" id="UP000887564">
    <property type="component" value="Unplaced"/>
</dbReference>
<reference evidence="3" key="1">
    <citation type="submission" date="2022-11" db="UniProtKB">
        <authorList>
            <consortium name="WormBaseParasite"/>
        </authorList>
    </citation>
    <scope>IDENTIFICATION</scope>
</reference>
<feature type="transmembrane region" description="Helical" evidence="1">
    <location>
        <begin position="56"/>
        <end position="79"/>
    </location>
</feature>
<name>A0A914RHD2_PAREQ</name>
<keyword evidence="1" id="KW-0472">Membrane</keyword>
<dbReference type="AlphaFoldDB" id="A0A914RHD2"/>
<keyword evidence="1" id="KW-0812">Transmembrane</keyword>
<evidence type="ECO:0000256" key="1">
    <source>
        <dbReference type="SAM" id="Phobius"/>
    </source>
</evidence>
<dbReference type="GO" id="GO:0005886">
    <property type="term" value="C:plasma membrane"/>
    <property type="evidence" value="ECO:0007669"/>
    <property type="project" value="TreeGrafter"/>
</dbReference>
<organism evidence="2 3">
    <name type="scientific">Parascaris equorum</name>
    <name type="common">Equine roundworm</name>
    <dbReference type="NCBI Taxonomy" id="6256"/>
    <lineage>
        <taxon>Eukaryota</taxon>
        <taxon>Metazoa</taxon>
        <taxon>Ecdysozoa</taxon>
        <taxon>Nematoda</taxon>
        <taxon>Chromadorea</taxon>
        <taxon>Rhabditida</taxon>
        <taxon>Spirurina</taxon>
        <taxon>Ascaridomorpha</taxon>
        <taxon>Ascaridoidea</taxon>
        <taxon>Ascarididae</taxon>
        <taxon>Parascaris</taxon>
    </lineage>
</organism>
<proteinExistence type="predicted"/>
<protein>
    <submittedName>
        <fullName evidence="3">Uncharacterized protein</fullName>
    </submittedName>
</protein>
<dbReference type="PANTHER" id="PTHR10796:SF181">
    <property type="entry name" value="SSD DOMAIN-CONTAINING PROTEIN"/>
    <property type="match status" value="1"/>
</dbReference>
<keyword evidence="2" id="KW-1185">Reference proteome</keyword>
<dbReference type="GO" id="GO:0030659">
    <property type="term" value="C:cytoplasmic vesicle membrane"/>
    <property type="evidence" value="ECO:0007669"/>
    <property type="project" value="TreeGrafter"/>
</dbReference>
<dbReference type="GO" id="GO:0006897">
    <property type="term" value="P:endocytosis"/>
    <property type="evidence" value="ECO:0007669"/>
    <property type="project" value="TreeGrafter"/>
</dbReference>